<reference evidence="2" key="1">
    <citation type="submission" date="2025-08" db="UniProtKB">
        <authorList>
            <consortium name="Ensembl"/>
        </authorList>
    </citation>
    <scope>IDENTIFICATION</scope>
</reference>
<dbReference type="Pfam" id="PF00059">
    <property type="entry name" value="Lectin_C"/>
    <property type="match status" value="3"/>
</dbReference>
<feature type="domain" description="C-type lectin" evidence="1">
    <location>
        <begin position="48"/>
        <end position="152"/>
    </location>
</feature>
<evidence type="ECO:0000313" key="3">
    <source>
        <dbReference type="Proteomes" id="UP000265020"/>
    </source>
</evidence>
<dbReference type="GeneTree" id="ENSGT00940000163460"/>
<reference evidence="2" key="2">
    <citation type="submission" date="2025-09" db="UniProtKB">
        <authorList>
            <consortium name="Ensembl"/>
        </authorList>
    </citation>
    <scope>IDENTIFICATION</scope>
</reference>
<protein>
    <submittedName>
        <fullName evidence="2">Uncharacterized LOC107083866</fullName>
    </submittedName>
</protein>
<name>A0A3Q2CJ98_CYPVA</name>
<dbReference type="SUPFAM" id="SSF56436">
    <property type="entry name" value="C-type lectin-like"/>
    <property type="match status" value="3"/>
</dbReference>
<feature type="domain" description="C-type lectin" evidence="1">
    <location>
        <begin position="154"/>
        <end position="259"/>
    </location>
</feature>
<dbReference type="Ensembl" id="ENSCVAT00000007024.1">
    <property type="protein sequence ID" value="ENSCVAP00000005227.1"/>
    <property type="gene ID" value="ENSCVAG00000006585.1"/>
</dbReference>
<dbReference type="RefSeq" id="XP_015228855.1">
    <property type="nucleotide sequence ID" value="XM_015373369.1"/>
</dbReference>
<dbReference type="InterPro" id="IPR016186">
    <property type="entry name" value="C-type_lectin-like/link_sf"/>
</dbReference>
<dbReference type="KEGG" id="cvg:107083866"/>
<accession>A0A3Q2CJ98</accession>
<keyword evidence="3" id="KW-1185">Reference proteome</keyword>
<dbReference type="PANTHER" id="PTHR45784">
    <property type="entry name" value="C-TYPE LECTIN DOMAIN FAMILY 20 MEMBER A-RELATED"/>
    <property type="match status" value="1"/>
</dbReference>
<dbReference type="CDD" id="cd00037">
    <property type="entry name" value="CLECT"/>
    <property type="match status" value="2"/>
</dbReference>
<dbReference type="InterPro" id="IPR001304">
    <property type="entry name" value="C-type_lectin-like"/>
</dbReference>
<sequence>MARMARRCNSNNLNRVLEMKHNLFGPLILLLLYTNAAFCLGSVVKKDYKYHSSPHSWEDARRFCSGKFTDLATIYTHSDVNNLDIHYDFWIGLKRRGPQSNEWVWSNGLENNVNNLLHNKENATGDCAMVKYNEQNRIYIRNCNDHRFFMCQKSNQLSHQFIPEAKTWEEAWQYCKSEYYNLASFTSSFLNDFLTEQEFPIWIGMHKDEQSWSWTSGVSEYDSWSTGEPSTEGDCGSISSVTKMMAPKNCTARFPFLCILDSVVLVKEKKSWEEALEHCRGLRSTTNKDFRYDFLSLQPNDPHDFVLNKVMQADTEEVWAGLRFLAGEWLWVNGADMLYTNLPRCPTRRQHCGILSKSSAGSMEARDCSERKNFLCYSYTP</sequence>
<dbReference type="AlphaFoldDB" id="A0A3Q2CJ98"/>
<dbReference type="OrthoDB" id="8916154at2759"/>
<feature type="domain" description="C-type lectin" evidence="1">
    <location>
        <begin position="265"/>
        <end position="377"/>
    </location>
</feature>
<organism evidence="2 3">
    <name type="scientific">Cyprinodon variegatus</name>
    <name type="common">Sheepshead minnow</name>
    <dbReference type="NCBI Taxonomy" id="28743"/>
    <lineage>
        <taxon>Eukaryota</taxon>
        <taxon>Metazoa</taxon>
        <taxon>Chordata</taxon>
        <taxon>Craniata</taxon>
        <taxon>Vertebrata</taxon>
        <taxon>Euteleostomi</taxon>
        <taxon>Actinopterygii</taxon>
        <taxon>Neopterygii</taxon>
        <taxon>Teleostei</taxon>
        <taxon>Neoteleostei</taxon>
        <taxon>Acanthomorphata</taxon>
        <taxon>Ovalentaria</taxon>
        <taxon>Atherinomorphae</taxon>
        <taxon>Cyprinodontiformes</taxon>
        <taxon>Cyprinodontidae</taxon>
        <taxon>Cyprinodon</taxon>
    </lineage>
</organism>
<evidence type="ECO:0000259" key="1">
    <source>
        <dbReference type="PROSITE" id="PS50041"/>
    </source>
</evidence>
<dbReference type="SMART" id="SM00034">
    <property type="entry name" value="CLECT"/>
    <property type="match status" value="3"/>
</dbReference>
<dbReference type="PANTHER" id="PTHR45784:SF3">
    <property type="entry name" value="C-TYPE LECTIN DOMAIN FAMILY 4 MEMBER K-LIKE-RELATED"/>
    <property type="match status" value="1"/>
</dbReference>
<proteinExistence type="predicted"/>
<dbReference type="PROSITE" id="PS50041">
    <property type="entry name" value="C_TYPE_LECTIN_2"/>
    <property type="match status" value="3"/>
</dbReference>
<evidence type="ECO:0000313" key="2">
    <source>
        <dbReference type="Ensembl" id="ENSCVAP00000005227.1"/>
    </source>
</evidence>
<dbReference type="GeneID" id="107083866"/>
<dbReference type="Proteomes" id="UP000265020">
    <property type="component" value="Unassembled WGS sequence"/>
</dbReference>
<dbReference type="Gene3D" id="3.10.100.10">
    <property type="entry name" value="Mannose-Binding Protein A, subunit A"/>
    <property type="match status" value="3"/>
</dbReference>
<dbReference type="InterPro" id="IPR016187">
    <property type="entry name" value="CTDL_fold"/>
</dbReference>